<dbReference type="Pfam" id="PF00126">
    <property type="entry name" value="HTH_1"/>
    <property type="match status" value="1"/>
</dbReference>
<evidence type="ECO:0000256" key="1">
    <source>
        <dbReference type="ARBA" id="ARBA00009437"/>
    </source>
</evidence>
<proteinExistence type="inferred from homology"/>
<evidence type="ECO:0000313" key="7">
    <source>
        <dbReference type="Proteomes" id="UP001226867"/>
    </source>
</evidence>
<evidence type="ECO:0000256" key="3">
    <source>
        <dbReference type="ARBA" id="ARBA00023125"/>
    </source>
</evidence>
<feature type="domain" description="HTH lysR-type" evidence="5">
    <location>
        <begin position="3"/>
        <end position="60"/>
    </location>
</feature>
<dbReference type="InterPro" id="IPR036390">
    <property type="entry name" value="WH_DNA-bd_sf"/>
</dbReference>
<dbReference type="SUPFAM" id="SSF46785">
    <property type="entry name" value="Winged helix' DNA-binding domain"/>
    <property type="match status" value="1"/>
</dbReference>
<dbReference type="Gene3D" id="1.10.10.10">
    <property type="entry name" value="Winged helix-like DNA-binding domain superfamily/Winged helix DNA-binding domain"/>
    <property type="match status" value="1"/>
</dbReference>
<name>A0ABT9S0P5_9BURK</name>
<comment type="similarity">
    <text evidence="1">Belongs to the LysR transcriptional regulatory family.</text>
</comment>
<keyword evidence="2" id="KW-0805">Transcription regulation</keyword>
<accession>A0ABT9S0P5</accession>
<protein>
    <submittedName>
        <fullName evidence="6">LysR family nitrogen assimilation transcriptional regulator</fullName>
    </submittedName>
</protein>
<dbReference type="InterPro" id="IPR000847">
    <property type="entry name" value="LysR_HTH_N"/>
</dbReference>
<keyword evidence="7" id="KW-1185">Reference proteome</keyword>
<dbReference type="PRINTS" id="PR00039">
    <property type="entry name" value="HTHLYSR"/>
</dbReference>
<dbReference type="RefSeq" id="WP_307687752.1">
    <property type="nucleotide sequence ID" value="NZ_JAUSRO010000001.1"/>
</dbReference>
<dbReference type="InterPro" id="IPR050950">
    <property type="entry name" value="HTH-type_LysR_regulators"/>
</dbReference>
<dbReference type="Pfam" id="PF03466">
    <property type="entry name" value="LysR_substrate"/>
    <property type="match status" value="1"/>
</dbReference>
<dbReference type="InterPro" id="IPR036388">
    <property type="entry name" value="WH-like_DNA-bd_sf"/>
</dbReference>
<keyword evidence="4" id="KW-0804">Transcription</keyword>
<dbReference type="EMBL" id="JAUSRO010000001">
    <property type="protein sequence ID" value="MDP9897930.1"/>
    <property type="molecule type" value="Genomic_DNA"/>
</dbReference>
<evidence type="ECO:0000256" key="2">
    <source>
        <dbReference type="ARBA" id="ARBA00023015"/>
    </source>
</evidence>
<keyword evidence="3" id="KW-0238">DNA-binding</keyword>
<comment type="caution">
    <text evidence="6">The sequence shown here is derived from an EMBL/GenBank/DDBJ whole genome shotgun (WGS) entry which is preliminary data.</text>
</comment>
<reference evidence="6 7" key="1">
    <citation type="submission" date="2023-07" db="EMBL/GenBank/DDBJ databases">
        <title>Sorghum-associated microbial communities from plants grown in Nebraska, USA.</title>
        <authorList>
            <person name="Schachtman D."/>
        </authorList>
    </citation>
    <scope>NUCLEOTIDE SEQUENCE [LARGE SCALE GENOMIC DNA]</scope>
    <source>
        <strain evidence="6 7">DS1607</strain>
    </source>
</reference>
<dbReference type="Gene3D" id="3.40.190.290">
    <property type="match status" value="1"/>
</dbReference>
<evidence type="ECO:0000313" key="6">
    <source>
        <dbReference type="EMBL" id="MDP9897930.1"/>
    </source>
</evidence>
<organism evidence="6 7">
    <name type="scientific">Variovorax ginsengisoli</name>
    <dbReference type="NCBI Taxonomy" id="363844"/>
    <lineage>
        <taxon>Bacteria</taxon>
        <taxon>Pseudomonadati</taxon>
        <taxon>Pseudomonadota</taxon>
        <taxon>Betaproteobacteria</taxon>
        <taxon>Burkholderiales</taxon>
        <taxon>Comamonadaceae</taxon>
        <taxon>Variovorax</taxon>
    </lineage>
</organism>
<gene>
    <name evidence="6" type="ORF">J2W36_000163</name>
</gene>
<sequence>MNVTLRQLRYFVEIARSRSFSRASEHLNIAQPALSQNISALEEDLGRSLFDRRPRGVELTAAGHRLLASAMELLARADGLKGDLEGGEARPAGAVRLWVAGSLAGTLVAPLFKAVAAQCPGVELTVREGLSFEAPALVESGQAHLAVMPSPSELQGMESLPIFEERFMLFGAHALMRRKPDEIAFSDVVDLPLAEPDRAHDLRKIIERAANAIDRRLDVRYELNSPAMLVGVVKEGLAFSIMPPSACREAVAARAIAGRPVVGPELSRVQAVVWPRDRALTAAASVVRDMLVKLIREMVQDGRLEGRLIGSTHKKK</sequence>
<dbReference type="InterPro" id="IPR005119">
    <property type="entry name" value="LysR_subst-bd"/>
</dbReference>
<evidence type="ECO:0000256" key="4">
    <source>
        <dbReference type="ARBA" id="ARBA00023163"/>
    </source>
</evidence>
<evidence type="ECO:0000259" key="5">
    <source>
        <dbReference type="PROSITE" id="PS50931"/>
    </source>
</evidence>
<dbReference type="Proteomes" id="UP001226867">
    <property type="component" value="Unassembled WGS sequence"/>
</dbReference>
<dbReference type="PANTHER" id="PTHR30419">
    <property type="entry name" value="HTH-TYPE TRANSCRIPTIONAL REGULATOR YBHD"/>
    <property type="match status" value="1"/>
</dbReference>
<dbReference type="SUPFAM" id="SSF53850">
    <property type="entry name" value="Periplasmic binding protein-like II"/>
    <property type="match status" value="1"/>
</dbReference>
<dbReference type="PROSITE" id="PS50931">
    <property type="entry name" value="HTH_LYSR"/>
    <property type="match status" value="1"/>
</dbReference>